<sequence length="228" mass="26414">MGETWKPSRPWHDVMHVHAFWQERPTLTAALAKESNRIWNVIVPFASSIKIARSFESMSRQDSRSYTHRSIRRAIKHSTKLEVVNATWICKLLLFLSLSQSVSVFLTHSFFFFFLFFSFFLTSSLLAAAPQLLSRIRALEPTGGQSIEKERNYHERALAGRVILGVNLTHHMRLSSNHCSLHRPLLQSWMEWVKEDTASLRRRTLVRVVGSVSLQMYLFPDPSRTSNK</sequence>
<keyword evidence="1" id="KW-1133">Transmembrane helix</keyword>
<evidence type="ECO:0000313" key="2">
    <source>
        <dbReference type="EMBL" id="KAL0466080.1"/>
    </source>
</evidence>
<keyword evidence="1" id="KW-0472">Membrane</keyword>
<name>A0ABR3D060_NEUIN</name>
<evidence type="ECO:0000256" key="1">
    <source>
        <dbReference type="SAM" id="Phobius"/>
    </source>
</evidence>
<reference evidence="2 3" key="1">
    <citation type="submission" date="2023-09" db="EMBL/GenBank/DDBJ databases">
        <title>Multi-omics analysis of a traditional fermented food reveals byproduct-associated fungal strains for waste-to-food upcycling.</title>
        <authorList>
            <consortium name="Lawrence Berkeley National Laboratory"/>
            <person name="Rekdal V.M."/>
            <person name="Villalobos-Escobedo J.M."/>
            <person name="Rodriguez-Valeron N."/>
            <person name="Garcia M.O."/>
            <person name="Vasquez D.P."/>
            <person name="Damayanti I."/>
            <person name="Sorensen P.M."/>
            <person name="Baidoo E.E."/>
            <person name="De Carvalho A.C."/>
            <person name="Riley R."/>
            <person name="Lipzen A."/>
            <person name="He G."/>
            <person name="Yan M."/>
            <person name="Haridas S."/>
            <person name="Daum C."/>
            <person name="Yoshinaga Y."/>
            <person name="Ng V."/>
            <person name="Grigoriev I.V."/>
            <person name="Munk R."/>
            <person name="Nuraida L."/>
            <person name="Wijaya C.H."/>
            <person name="Morales P.-C."/>
            <person name="Keasling J.D."/>
        </authorList>
    </citation>
    <scope>NUCLEOTIDE SEQUENCE [LARGE SCALE GENOMIC DNA]</scope>
    <source>
        <strain evidence="2 3">FGSC 2613</strain>
    </source>
</reference>
<feature type="transmembrane region" description="Helical" evidence="1">
    <location>
        <begin position="110"/>
        <end position="129"/>
    </location>
</feature>
<dbReference type="Proteomes" id="UP001451303">
    <property type="component" value="Unassembled WGS sequence"/>
</dbReference>
<proteinExistence type="predicted"/>
<keyword evidence="1" id="KW-0812">Transmembrane</keyword>
<dbReference type="EMBL" id="JAVLET010000014">
    <property type="protein sequence ID" value="KAL0466080.1"/>
    <property type="molecule type" value="Genomic_DNA"/>
</dbReference>
<evidence type="ECO:0000313" key="3">
    <source>
        <dbReference type="Proteomes" id="UP001451303"/>
    </source>
</evidence>
<gene>
    <name evidence="2" type="ORF">QR685DRAFT_118408</name>
</gene>
<keyword evidence="3" id="KW-1185">Reference proteome</keyword>
<comment type="caution">
    <text evidence="2">The sequence shown here is derived from an EMBL/GenBank/DDBJ whole genome shotgun (WGS) entry which is preliminary data.</text>
</comment>
<organism evidence="2 3">
    <name type="scientific">Neurospora intermedia</name>
    <dbReference type="NCBI Taxonomy" id="5142"/>
    <lineage>
        <taxon>Eukaryota</taxon>
        <taxon>Fungi</taxon>
        <taxon>Dikarya</taxon>
        <taxon>Ascomycota</taxon>
        <taxon>Pezizomycotina</taxon>
        <taxon>Sordariomycetes</taxon>
        <taxon>Sordariomycetidae</taxon>
        <taxon>Sordariales</taxon>
        <taxon>Sordariaceae</taxon>
        <taxon>Neurospora</taxon>
    </lineage>
</organism>
<accession>A0ABR3D060</accession>
<protein>
    <submittedName>
        <fullName evidence="2">Uncharacterized protein</fullName>
    </submittedName>
</protein>